<sequence>MTEFVVDDEVITSTRGERDDDSGSFMSASMTAICRMKRDGHAWIRTTGYSGPHYIYSTDNHPRTSFLGLLIRAE</sequence>
<dbReference type="InterPro" id="IPR008983">
    <property type="entry name" value="Tumour_necrosis_fac-like_dom"/>
</dbReference>
<keyword evidence="2" id="KW-1185">Reference proteome</keyword>
<gene>
    <name evidence="1" type="ORF">MGAL_10B051376</name>
</gene>
<evidence type="ECO:0000313" key="1">
    <source>
        <dbReference type="EMBL" id="VDI76044.1"/>
    </source>
</evidence>
<dbReference type="Gene3D" id="2.60.120.40">
    <property type="match status" value="1"/>
</dbReference>
<name>A0A8B6HAR5_MYTGA</name>
<dbReference type="EMBL" id="UYJE01009713">
    <property type="protein sequence ID" value="VDI76044.1"/>
    <property type="molecule type" value="Genomic_DNA"/>
</dbReference>
<dbReference type="AlphaFoldDB" id="A0A8B6HAR5"/>
<evidence type="ECO:0000313" key="2">
    <source>
        <dbReference type="Proteomes" id="UP000596742"/>
    </source>
</evidence>
<comment type="caution">
    <text evidence="1">The sequence shown here is derived from an EMBL/GenBank/DDBJ whole genome shotgun (WGS) entry which is preliminary data.</text>
</comment>
<organism evidence="1 2">
    <name type="scientific">Mytilus galloprovincialis</name>
    <name type="common">Mediterranean mussel</name>
    <dbReference type="NCBI Taxonomy" id="29158"/>
    <lineage>
        <taxon>Eukaryota</taxon>
        <taxon>Metazoa</taxon>
        <taxon>Spiralia</taxon>
        <taxon>Lophotrochozoa</taxon>
        <taxon>Mollusca</taxon>
        <taxon>Bivalvia</taxon>
        <taxon>Autobranchia</taxon>
        <taxon>Pteriomorphia</taxon>
        <taxon>Mytilida</taxon>
        <taxon>Mytiloidea</taxon>
        <taxon>Mytilidae</taxon>
        <taxon>Mytilinae</taxon>
        <taxon>Mytilus</taxon>
    </lineage>
</organism>
<reference evidence="1" key="1">
    <citation type="submission" date="2018-11" db="EMBL/GenBank/DDBJ databases">
        <authorList>
            <person name="Alioto T."/>
            <person name="Alioto T."/>
        </authorList>
    </citation>
    <scope>NUCLEOTIDE SEQUENCE</scope>
</reference>
<dbReference type="Proteomes" id="UP000596742">
    <property type="component" value="Unassembled WGS sequence"/>
</dbReference>
<dbReference type="OrthoDB" id="6105000at2759"/>
<protein>
    <submittedName>
        <fullName evidence="1">Uncharacterized protein</fullName>
    </submittedName>
</protein>
<accession>A0A8B6HAR5</accession>
<proteinExistence type="predicted"/>